<proteinExistence type="inferred from homology"/>
<dbReference type="PANTHER" id="PTHR48090">
    <property type="entry name" value="UNDECAPRENYL-PHOSPHATE 4-DEOXY-4-FORMAMIDO-L-ARABINOSE TRANSFERASE-RELATED"/>
    <property type="match status" value="1"/>
</dbReference>
<name>A0A7D4XYJ8_BIFLI</name>
<sequence>MTSDVKMNGQNSRVKREPTLAFVIPCYNEEAALHVTAGALKTKIRQLENSHAIAKDSIVIFVDDGSSDETWNVIEGLHRDDPVVFHGVKLAHNRGHQNALFAGLMRALSLDVDTAVSMDADLQDDPDAVDAMVQEYMQGAEIVYGVRDNRETDTAFKRGTAHAFYALMKWLGTETVPDHADYRLMSRTALQALSQYKESNLFLRGLVPSLGFKTAKVYYKRGTRVAGESKYPLRKMVAFAVEGVTSFSTKPLTMITGLGLFSVFVGIAMLVYTLVSVFSGHAVAGWGSMMCSMWILGGFILLALGITGEYIAKIYLEVKARPRYIVETTL</sequence>
<evidence type="ECO:0000313" key="9">
    <source>
        <dbReference type="EMBL" id="NQX51944.1"/>
    </source>
</evidence>
<accession>A0A7D4XYJ8</accession>
<feature type="domain" description="Glycosyltransferase 2-like" evidence="8">
    <location>
        <begin position="22"/>
        <end position="192"/>
    </location>
</feature>
<protein>
    <submittedName>
        <fullName evidence="9">Glycosyltransferase</fullName>
    </submittedName>
</protein>
<keyword evidence="6" id="KW-1133">Transmembrane helix</keyword>
<keyword evidence="4 9" id="KW-0808">Transferase</keyword>
<dbReference type="GO" id="GO:0016757">
    <property type="term" value="F:glycosyltransferase activity"/>
    <property type="evidence" value="ECO:0007669"/>
    <property type="project" value="UniProtKB-KW"/>
</dbReference>
<evidence type="ECO:0000256" key="5">
    <source>
        <dbReference type="ARBA" id="ARBA00022692"/>
    </source>
</evidence>
<evidence type="ECO:0000256" key="4">
    <source>
        <dbReference type="ARBA" id="ARBA00022679"/>
    </source>
</evidence>
<dbReference type="EMBL" id="JABNND010000036">
    <property type="protein sequence ID" value="NQX51944.1"/>
    <property type="molecule type" value="Genomic_DNA"/>
</dbReference>
<evidence type="ECO:0000313" key="10">
    <source>
        <dbReference type="Proteomes" id="UP000551316"/>
    </source>
</evidence>
<dbReference type="Proteomes" id="UP000551316">
    <property type="component" value="Unassembled WGS sequence"/>
</dbReference>
<dbReference type="GO" id="GO:0005886">
    <property type="term" value="C:plasma membrane"/>
    <property type="evidence" value="ECO:0007669"/>
    <property type="project" value="TreeGrafter"/>
</dbReference>
<keyword evidence="7" id="KW-0472">Membrane</keyword>
<dbReference type="Pfam" id="PF00535">
    <property type="entry name" value="Glycos_transf_2"/>
    <property type="match status" value="1"/>
</dbReference>
<dbReference type="SUPFAM" id="SSF53448">
    <property type="entry name" value="Nucleotide-diphospho-sugar transferases"/>
    <property type="match status" value="1"/>
</dbReference>
<evidence type="ECO:0000259" key="8">
    <source>
        <dbReference type="Pfam" id="PF00535"/>
    </source>
</evidence>
<evidence type="ECO:0000256" key="1">
    <source>
        <dbReference type="ARBA" id="ARBA00004141"/>
    </source>
</evidence>
<dbReference type="RefSeq" id="WP_032744252.1">
    <property type="nucleotide sequence ID" value="NZ_CP054425.1"/>
</dbReference>
<comment type="subcellular location">
    <subcellularLocation>
        <location evidence="1">Membrane</location>
        <topology evidence="1">Multi-pass membrane protein</topology>
    </subcellularLocation>
</comment>
<dbReference type="InterPro" id="IPR050256">
    <property type="entry name" value="Glycosyltransferase_2"/>
</dbReference>
<dbReference type="PANTHER" id="PTHR48090:SF1">
    <property type="entry name" value="PROPHAGE BACTOPRENOL GLUCOSYL TRANSFERASE HOMOLOG"/>
    <property type="match status" value="1"/>
</dbReference>
<dbReference type="InterPro" id="IPR001173">
    <property type="entry name" value="Glyco_trans_2-like"/>
</dbReference>
<comment type="caution">
    <text evidence="9">The sequence shown here is derived from an EMBL/GenBank/DDBJ whole genome shotgun (WGS) entry which is preliminary data.</text>
</comment>
<dbReference type="InterPro" id="IPR029044">
    <property type="entry name" value="Nucleotide-diphossugar_trans"/>
</dbReference>
<dbReference type="CDD" id="cd04187">
    <property type="entry name" value="DPM1_like_bac"/>
    <property type="match status" value="1"/>
</dbReference>
<reference evidence="9 10" key="1">
    <citation type="submission" date="2020-05" db="EMBL/GenBank/DDBJ databases">
        <title>Draft Genome Sequence of Bifidobacterium longum subsp. Infantis BI-G201, a Commercialization Strain.</title>
        <authorList>
            <person name="Song J."/>
            <person name="Xu Y."/>
            <person name="Han D."/>
            <person name="Teng Q."/>
            <person name="Jiang D."/>
            <person name="Liu Q."/>
        </authorList>
    </citation>
    <scope>NUCLEOTIDE SEQUENCE [LARGE SCALE GENOMIC DNA]</scope>
    <source>
        <strain evidence="9 10">BI-G201</strain>
    </source>
</reference>
<evidence type="ECO:0000256" key="2">
    <source>
        <dbReference type="ARBA" id="ARBA00006739"/>
    </source>
</evidence>
<evidence type="ECO:0000256" key="6">
    <source>
        <dbReference type="ARBA" id="ARBA00022989"/>
    </source>
</evidence>
<gene>
    <name evidence="9" type="ORF">HNS28_11180</name>
</gene>
<dbReference type="Gene3D" id="3.90.550.10">
    <property type="entry name" value="Spore Coat Polysaccharide Biosynthesis Protein SpsA, Chain A"/>
    <property type="match status" value="1"/>
</dbReference>
<evidence type="ECO:0000256" key="3">
    <source>
        <dbReference type="ARBA" id="ARBA00022676"/>
    </source>
</evidence>
<comment type="similarity">
    <text evidence="2">Belongs to the glycosyltransferase 2 family.</text>
</comment>
<keyword evidence="5" id="KW-0812">Transmembrane</keyword>
<dbReference type="AlphaFoldDB" id="A0A7D4XYJ8"/>
<keyword evidence="3" id="KW-0328">Glycosyltransferase</keyword>
<evidence type="ECO:0000256" key="7">
    <source>
        <dbReference type="ARBA" id="ARBA00023136"/>
    </source>
</evidence>
<organism evidence="9 10">
    <name type="scientific">Bifidobacterium longum subsp. infantis</name>
    <dbReference type="NCBI Taxonomy" id="1682"/>
    <lineage>
        <taxon>Bacteria</taxon>
        <taxon>Bacillati</taxon>
        <taxon>Actinomycetota</taxon>
        <taxon>Actinomycetes</taxon>
        <taxon>Bifidobacteriales</taxon>
        <taxon>Bifidobacteriaceae</taxon>
        <taxon>Bifidobacterium</taxon>
    </lineage>
</organism>